<keyword evidence="3" id="KW-1185">Reference proteome</keyword>
<dbReference type="InterPro" id="IPR001279">
    <property type="entry name" value="Metallo-B-lactamas"/>
</dbReference>
<sequence length="552" mass="60000">MEVQKNMLAQAGDACNPVQSEARAGDSFLARREGRWRAELAVNLPDRPGALADLASLASTLGANIERLVYDRGEHPHRVDLAVSLPQAQRAGKLLDRLAARGYLDAPADREAEPALITDLDGVLCFKVALRNRPGTLAELAERFRALEANVIHLRYDSGQEPEMAEASVSLRGAGRVSELLGEMTRAGYHYHVLWRGGDDADVDAALGFSEVEAFLFKLRSVLPPERMSGLEELFNTSREMRQALAEFRRASGASGEALAASETFADILRLAAMAVGATGPNFTLRLTGPVPLTPLVSLYMLACPEGANSYLLRHPGGLAFLDTNFGIFFEDVMAWMAAHGFDPARVDAVLATHPDADHAGWAGRLQERYGARVFMHPECERVFALEDRTLGRSALAAINRSFTRLVGRLTGLTPPARIEPFEAAGEGAPAEAGGLRVMGRVRLADLELLALESLGGHVAGQVFYYGPEQGVLFTGDYLLDPASLSPREREALSVHKSLLTNTNADSALFHREMAMLRALMRETMAQQARKGRRAMVFPGHGDFYGVDQAGW</sequence>
<organism evidence="2 3">
    <name type="scientific">Fundidesulfovibrio magnetotacticus</name>
    <dbReference type="NCBI Taxonomy" id="2730080"/>
    <lineage>
        <taxon>Bacteria</taxon>
        <taxon>Pseudomonadati</taxon>
        <taxon>Thermodesulfobacteriota</taxon>
        <taxon>Desulfovibrionia</taxon>
        <taxon>Desulfovibrionales</taxon>
        <taxon>Desulfovibrionaceae</taxon>
        <taxon>Fundidesulfovibrio</taxon>
    </lineage>
</organism>
<dbReference type="SUPFAM" id="SSF56281">
    <property type="entry name" value="Metallo-hydrolase/oxidoreductase"/>
    <property type="match status" value="1"/>
</dbReference>
<dbReference type="EMBL" id="BLTE01000001">
    <property type="protein sequence ID" value="GFK92536.1"/>
    <property type="molecule type" value="Genomic_DNA"/>
</dbReference>
<dbReference type="SMART" id="SM00849">
    <property type="entry name" value="Lactamase_B"/>
    <property type="match status" value="1"/>
</dbReference>
<dbReference type="InterPro" id="IPR045865">
    <property type="entry name" value="ACT-like_dom_sf"/>
</dbReference>
<evidence type="ECO:0000313" key="2">
    <source>
        <dbReference type="EMBL" id="GFK92536.1"/>
    </source>
</evidence>
<evidence type="ECO:0000313" key="3">
    <source>
        <dbReference type="Proteomes" id="UP000494245"/>
    </source>
</evidence>
<dbReference type="RefSeq" id="WP_173080700.1">
    <property type="nucleotide sequence ID" value="NZ_BLTE01000001.1"/>
</dbReference>
<dbReference type="SUPFAM" id="SSF55021">
    <property type="entry name" value="ACT-like"/>
    <property type="match status" value="1"/>
</dbReference>
<gene>
    <name evidence="2" type="ORF">NNJEOMEG_00361</name>
</gene>
<accession>A0A6V8LRW9</accession>
<reference evidence="2 3" key="2">
    <citation type="submission" date="2020-05" db="EMBL/GenBank/DDBJ databases">
        <title>Draft genome sequence of Desulfovibrio sp. strainFSS-1.</title>
        <authorList>
            <person name="Shimoshige H."/>
            <person name="Kobayashi H."/>
            <person name="Maekawa T."/>
        </authorList>
    </citation>
    <scope>NUCLEOTIDE SEQUENCE [LARGE SCALE GENOMIC DNA]</scope>
    <source>
        <strain evidence="2 3">SIID29052-01</strain>
    </source>
</reference>
<evidence type="ECO:0000259" key="1">
    <source>
        <dbReference type="SMART" id="SM00849"/>
    </source>
</evidence>
<dbReference type="Gene3D" id="3.60.15.10">
    <property type="entry name" value="Ribonuclease Z/Hydroxyacylglutathione hydrolase-like"/>
    <property type="match status" value="1"/>
</dbReference>
<dbReference type="Pfam" id="PF00753">
    <property type="entry name" value="Lactamase_B"/>
    <property type="match status" value="1"/>
</dbReference>
<dbReference type="AlphaFoldDB" id="A0A6V8LRW9"/>
<dbReference type="InterPro" id="IPR036866">
    <property type="entry name" value="RibonucZ/Hydroxyglut_hydro"/>
</dbReference>
<protein>
    <recommendedName>
        <fullName evidence="1">Metallo-beta-lactamase domain-containing protein</fullName>
    </recommendedName>
</protein>
<reference evidence="2 3" key="1">
    <citation type="submission" date="2020-04" db="EMBL/GenBank/DDBJ databases">
        <authorList>
            <consortium name="Desulfovibrio sp. FSS-1 genome sequencing consortium"/>
            <person name="Shimoshige H."/>
            <person name="Kobayashi H."/>
            <person name="Maekawa T."/>
        </authorList>
    </citation>
    <scope>NUCLEOTIDE SEQUENCE [LARGE SCALE GENOMIC DNA]</scope>
    <source>
        <strain evidence="2 3">SIID29052-01</strain>
    </source>
</reference>
<comment type="caution">
    <text evidence="2">The sequence shown here is derived from an EMBL/GenBank/DDBJ whole genome shotgun (WGS) entry which is preliminary data.</text>
</comment>
<dbReference type="Proteomes" id="UP000494245">
    <property type="component" value="Unassembled WGS sequence"/>
</dbReference>
<feature type="domain" description="Metallo-beta-lactamase" evidence="1">
    <location>
        <begin position="307"/>
        <end position="541"/>
    </location>
</feature>
<name>A0A6V8LRW9_9BACT</name>
<proteinExistence type="predicted"/>